<evidence type="ECO:0000256" key="7">
    <source>
        <dbReference type="ARBA" id="ARBA00023136"/>
    </source>
</evidence>
<dbReference type="PANTHER" id="PTHR21508">
    <property type="entry name" value="MITOGUARDIN"/>
    <property type="match status" value="1"/>
</dbReference>
<evidence type="ECO:0000256" key="1">
    <source>
        <dbReference type="ARBA" id="ARBA00004294"/>
    </source>
</evidence>
<keyword evidence="3" id="KW-0812">Transmembrane</keyword>
<evidence type="ECO:0000313" key="10">
    <source>
        <dbReference type="Proteomes" id="UP000594262"/>
    </source>
</evidence>
<keyword evidence="10" id="KW-1185">Reference proteome</keyword>
<protein>
    <recommendedName>
        <fullName evidence="11">Mitoguardin</fullName>
    </recommendedName>
</protein>
<dbReference type="GO" id="GO:0005741">
    <property type="term" value="C:mitochondrial outer membrane"/>
    <property type="evidence" value="ECO:0007669"/>
    <property type="project" value="UniProtKB-SubCell"/>
</dbReference>
<evidence type="ECO:0000256" key="4">
    <source>
        <dbReference type="ARBA" id="ARBA00022787"/>
    </source>
</evidence>
<sequence>MDGTGGGSFSYLLETTKSKLLVLSSLLGVGAIYYMTKNYLQNGRFFPSWYEVDRQVEGELEPPPKKRGTVIGGKGHIVIKEEIDSGGSLKPTKYHKQRSRRGSVSSRRSMKSNKSTRLAVIPGSEGRDVNLNKAIIEFDKSLIEVESLLNFKNEYNRTNHRSNEVIEEGIERLRKLLNYSQDLSLIQTQTTEYLDKQIQTQTLDDELLQICDAQALEGTNYNDVLDTVYNNRFGEVDSDYDSDNDSFASAAESVDLEVTEEEVQDYVTFQKKLKDLISKYNQEDFLMYGIEYLTNYGVPIRSVRTELVHCENDVDFSVKVFCLRRAFKHMLKNSECKEWFVKSGKEMLTTLLKKANYDHMQFGIDYDEMVRYCEDSQNWAFIDEELGQRGVCSMNFYDVILDFMIMDSLEDLQNPPSSVTAAIQNRWLSQSIKKTALSTAIWTVIQSKKRMLQNPDGFYSRFYDVSMHLTPLLAWGFLGPVKELNDVCFSFKDSMLGFMKDIFSSQTVSYKSMQTLAEDIFRVANERKDQLLTALS</sequence>
<evidence type="ECO:0000256" key="3">
    <source>
        <dbReference type="ARBA" id="ARBA00022692"/>
    </source>
</evidence>
<dbReference type="PANTHER" id="PTHR21508:SF5">
    <property type="entry name" value="MITOGUARDIN"/>
    <property type="match status" value="1"/>
</dbReference>
<feature type="compositionally biased region" description="Basic residues" evidence="8">
    <location>
        <begin position="92"/>
        <end position="101"/>
    </location>
</feature>
<dbReference type="Proteomes" id="UP000594262">
    <property type="component" value="Unplaced"/>
</dbReference>
<accession>A0A7M5WY72</accession>
<dbReference type="EnsemblMetazoa" id="CLYHEMT014994.1">
    <property type="protein sequence ID" value="CLYHEMP014994.1"/>
    <property type="gene ID" value="CLYHEMG014994"/>
</dbReference>
<evidence type="ECO:0000256" key="5">
    <source>
        <dbReference type="ARBA" id="ARBA00022989"/>
    </source>
</evidence>
<keyword evidence="6" id="KW-0496">Mitochondrion</keyword>
<dbReference type="InterPro" id="IPR019392">
    <property type="entry name" value="Miga"/>
</dbReference>
<dbReference type="OrthoDB" id="6021071at2759"/>
<dbReference type="Pfam" id="PF10265">
    <property type="entry name" value="Miga"/>
    <property type="match status" value="1"/>
</dbReference>
<dbReference type="GO" id="GO:0008053">
    <property type="term" value="P:mitochondrial fusion"/>
    <property type="evidence" value="ECO:0007669"/>
    <property type="project" value="InterPro"/>
</dbReference>
<name>A0A7M5WY72_9CNID</name>
<keyword evidence="4" id="KW-1000">Mitochondrion outer membrane</keyword>
<comment type="subcellular location">
    <subcellularLocation>
        <location evidence="1">Mitochondrion outer membrane</location>
    </subcellularLocation>
</comment>
<evidence type="ECO:0000256" key="2">
    <source>
        <dbReference type="ARBA" id="ARBA00008969"/>
    </source>
</evidence>
<keyword evidence="7" id="KW-0472">Membrane</keyword>
<feature type="region of interest" description="Disordered" evidence="8">
    <location>
        <begin position="89"/>
        <end position="116"/>
    </location>
</feature>
<organism evidence="9 10">
    <name type="scientific">Clytia hemisphaerica</name>
    <dbReference type="NCBI Taxonomy" id="252671"/>
    <lineage>
        <taxon>Eukaryota</taxon>
        <taxon>Metazoa</taxon>
        <taxon>Cnidaria</taxon>
        <taxon>Hydrozoa</taxon>
        <taxon>Hydroidolina</taxon>
        <taxon>Leptothecata</taxon>
        <taxon>Obeliida</taxon>
        <taxon>Clytiidae</taxon>
        <taxon>Clytia</taxon>
    </lineage>
</organism>
<reference evidence="9" key="1">
    <citation type="submission" date="2021-01" db="UniProtKB">
        <authorList>
            <consortium name="EnsemblMetazoa"/>
        </authorList>
    </citation>
    <scope>IDENTIFICATION</scope>
</reference>
<proteinExistence type="inferred from homology"/>
<keyword evidence="5" id="KW-1133">Transmembrane helix</keyword>
<dbReference type="AlphaFoldDB" id="A0A7M5WY72"/>
<evidence type="ECO:0008006" key="11">
    <source>
        <dbReference type="Google" id="ProtNLM"/>
    </source>
</evidence>
<feature type="compositionally biased region" description="Low complexity" evidence="8">
    <location>
        <begin position="102"/>
        <end position="116"/>
    </location>
</feature>
<evidence type="ECO:0000256" key="6">
    <source>
        <dbReference type="ARBA" id="ARBA00023128"/>
    </source>
</evidence>
<comment type="similarity">
    <text evidence="2">Belongs to the mitoguardin family.</text>
</comment>
<evidence type="ECO:0000256" key="8">
    <source>
        <dbReference type="SAM" id="MobiDB-lite"/>
    </source>
</evidence>
<evidence type="ECO:0000313" key="9">
    <source>
        <dbReference type="EnsemblMetazoa" id="CLYHEMP014994.1"/>
    </source>
</evidence>